<dbReference type="GO" id="GO:0004553">
    <property type="term" value="F:hydrolase activity, hydrolyzing O-glycosyl compounds"/>
    <property type="evidence" value="ECO:0007669"/>
    <property type="project" value="UniProtKB-ARBA"/>
</dbReference>
<dbReference type="AlphaFoldDB" id="A0A1M6HCR1"/>
<reference evidence="1 2" key="1">
    <citation type="submission" date="2016-11" db="EMBL/GenBank/DDBJ databases">
        <authorList>
            <person name="Jaros S."/>
            <person name="Januszkiewicz K."/>
            <person name="Wedrychowicz H."/>
        </authorList>
    </citation>
    <scope>NUCLEOTIDE SEQUENCE [LARGE SCALE GENOMIC DNA]</scope>
    <source>
        <strain evidence="1 2">DSM 25479</strain>
    </source>
</reference>
<dbReference type="GO" id="GO:0030246">
    <property type="term" value="F:carbohydrate binding"/>
    <property type="evidence" value="ECO:0007669"/>
    <property type="project" value="UniProtKB-KW"/>
</dbReference>
<proteinExistence type="predicted"/>
<dbReference type="GO" id="GO:0005975">
    <property type="term" value="P:carbohydrate metabolic process"/>
    <property type="evidence" value="ECO:0007669"/>
    <property type="project" value="UniProtKB-ARBA"/>
</dbReference>
<dbReference type="Pfam" id="PF13385">
    <property type="entry name" value="Laminin_G_3"/>
    <property type="match status" value="1"/>
</dbReference>
<sequence length="246" mass="27087">MGAVKNNQVFKGVAINGQIVKGLAKNGVVFWQTFPLLTDYILAYNFNGNTADSSVNGLNGIMTGTLTFDTGRKEGTQSLKFINGCVKTVLPLPINSDKVSISFWIKTTQTETGVVVELSTNFNNNNAFGVFTNDFLVGRVEISDHHPWGYNIGNSTVNINNGNWFHIVTTIDRSLGVTQNQIYVNGSLSYIQHDSYAGDLIGNWANDILFIGQRGASSFPFIGNLQDLKIYNRVLSKEEITALYNE</sequence>
<dbReference type="SUPFAM" id="SSF49899">
    <property type="entry name" value="Concanavalin A-like lectins/glucanases"/>
    <property type="match status" value="1"/>
</dbReference>
<dbReference type="RefSeq" id="WP_073180822.1">
    <property type="nucleotide sequence ID" value="NZ_FQYI01000012.1"/>
</dbReference>
<name>A0A1M6HCR1_9FLAO</name>
<protein>
    <submittedName>
        <fullName evidence="1">Concanavalin A-like lectin/glucanases superfamily protein</fullName>
    </submittedName>
</protein>
<dbReference type="Proteomes" id="UP000184335">
    <property type="component" value="Unassembled WGS sequence"/>
</dbReference>
<accession>A0A1M6HCR1</accession>
<gene>
    <name evidence="1" type="ORF">SAMN05443429_11215</name>
</gene>
<keyword evidence="1" id="KW-0430">Lectin</keyword>
<dbReference type="EMBL" id="FQYI01000012">
    <property type="protein sequence ID" value="SHJ19946.1"/>
    <property type="molecule type" value="Genomic_DNA"/>
</dbReference>
<organism evidence="1 2">
    <name type="scientific">Cruoricaptor ignavus</name>
    <dbReference type="NCBI Taxonomy" id="1118202"/>
    <lineage>
        <taxon>Bacteria</taxon>
        <taxon>Pseudomonadati</taxon>
        <taxon>Bacteroidota</taxon>
        <taxon>Flavobacteriia</taxon>
        <taxon>Flavobacteriales</taxon>
        <taxon>Weeksellaceae</taxon>
        <taxon>Cruoricaptor</taxon>
    </lineage>
</organism>
<keyword evidence="2" id="KW-1185">Reference proteome</keyword>
<evidence type="ECO:0000313" key="1">
    <source>
        <dbReference type="EMBL" id="SHJ19946.1"/>
    </source>
</evidence>
<dbReference type="InterPro" id="IPR013320">
    <property type="entry name" value="ConA-like_dom_sf"/>
</dbReference>
<dbReference type="OrthoDB" id="1281073at2"/>
<dbReference type="STRING" id="1118202.SAMN05443429_11215"/>
<dbReference type="Gene3D" id="2.60.120.200">
    <property type="match status" value="1"/>
</dbReference>
<evidence type="ECO:0000313" key="2">
    <source>
        <dbReference type="Proteomes" id="UP000184335"/>
    </source>
</evidence>